<dbReference type="PROSITE" id="PS50885">
    <property type="entry name" value="HAMP"/>
    <property type="match status" value="1"/>
</dbReference>
<dbReference type="GO" id="GO:0004888">
    <property type="term" value="F:transmembrane signaling receptor activity"/>
    <property type="evidence" value="ECO:0007669"/>
    <property type="project" value="InterPro"/>
</dbReference>
<dbReference type="Proteomes" id="UP000663444">
    <property type="component" value="Chromosome"/>
</dbReference>
<dbReference type="SMART" id="SM00283">
    <property type="entry name" value="MA"/>
    <property type="match status" value="1"/>
</dbReference>
<dbReference type="Gene3D" id="3.30.450.20">
    <property type="entry name" value="PAS domain"/>
    <property type="match status" value="1"/>
</dbReference>
<dbReference type="InterPro" id="IPR004090">
    <property type="entry name" value="Chemotax_Me-accpt_rcpt"/>
</dbReference>
<dbReference type="InterPro" id="IPR003660">
    <property type="entry name" value="HAMP_dom"/>
</dbReference>
<keyword evidence="4 9" id="KW-1133">Transmembrane helix</keyword>
<evidence type="ECO:0000256" key="3">
    <source>
        <dbReference type="ARBA" id="ARBA00022692"/>
    </source>
</evidence>
<dbReference type="CDD" id="cd17529">
    <property type="entry name" value="HAMP_I"/>
    <property type="match status" value="1"/>
</dbReference>
<dbReference type="Pfam" id="PF00015">
    <property type="entry name" value="MCPsignal"/>
    <property type="match status" value="1"/>
</dbReference>
<dbReference type="EMBL" id="CP064781">
    <property type="protein sequence ID" value="QRJ62957.1"/>
    <property type="molecule type" value="Genomic_DNA"/>
</dbReference>
<dbReference type="Pfam" id="PF08269">
    <property type="entry name" value="dCache_2"/>
    <property type="match status" value="1"/>
</dbReference>
<keyword evidence="13" id="KW-1185">Reference proteome</keyword>
<gene>
    <name evidence="12" type="ORF">IWH25_14510</name>
</gene>
<organism evidence="12 13">
    <name type="scientific">Azospira restricta</name>
    <dbReference type="NCBI Taxonomy" id="404405"/>
    <lineage>
        <taxon>Bacteria</taxon>
        <taxon>Pseudomonadati</taxon>
        <taxon>Pseudomonadota</taxon>
        <taxon>Betaproteobacteria</taxon>
        <taxon>Rhodocyclales</taxon>
        <taxon>Rhodocyclaceae</taxon>
        <taxon>Azospira</taxon>
    </lineage>
</organism>
<dbReference type="InterPro" id="IPR033480">
    <property type="entry name" value="sCache_2"/>
</dbReference>
<evidence type="ECO:0000256" key="1">
    <source>
        <dbReference type="ARBA" id="ARBA00004651"/>
    </source>
</evidence>
<dbReference type="GO" id="GO:0007165">
    <property type="term" value="P:signal transduction"/>
    <property type="evidence" value="ECO:0007669"/>
    <property type="project" value="UniProtKB-KW"/>
</dbReference>
<sequence>MNTSGRMTLRTKLMALAAATVAALALLFAVSLNNDKEQLLRDRKEKLRNLVEVAHATAALYEKQAKDGKLSADDARTAALAALRAMRYDQVEYFWVNDLGKPAPKMIMHPTVPALEGKVLDAERFNKATSMQLGVDGKTTTLSGRNLFMAFIDVVDGAGHGYVGYLWPKPKAGGGTTEELYPKLSYVKKFEPWGWVIGSGIYIDDVDALFRKQAIEFLAWGVGIGGFIALALFLVGRNLVHMLGGEPAYAAEITRRIAAGDLTTDVHCAAGDEDSLLAGMKEMQETLRKMIREIVGGAEKLASASEQLLHASEEVALRSRQQSESASAMAAAVEEMTVSIDQVSHNAGEAHGISQEAGKSSEQGTTIIQNAALEMRKIADAVQSSSKTIEELGQQTEQITSIVNTIREIADQTNLLALNAAIEAARAGEQGRGFAVVADEVRKLAERTALSTAEIGGMVDKIQNGTRNAVASMQSGVAQADKGVALANTAGESIVSIRDGALRVVEVVNDISSSIREQSAASSDIAKNIEQIAQMSEESVQAVQNTTAAARHLQELSIALHAAVSRFKAG</sequence>
<proteinExistence type="inferred from homology"/>
<evidence type="ECO:0000256" key="8">
    <source>
        <dbReference type="PROSITE-ProRule" id="PRU00284"/>
    </source>
</evidence>
<dbReference type="CDD" id="cd11386">
    <property type="entry name" value="MCP_signal"/>
    <property type="match status" value="1"/>
</dbReference>
<feature type="domain" description="HAMP" evidence="11">
    <location>
        <begin position="251"/>
        <end position="292"/>
    </location>
</feature>
<feature type="domain" description="Methyl-accepting transducer" evidence="10">
    <location>
        <begin position="297"/>
        <end position="533"/>
    </location>
</feature>
<dbReference type="InterPro" id="IPR004010">
    <property type="entry name" value="Double_Cache_2"/>
</dbReference>
<keyword evidence="3 9" id="KW-0812">Transmembrane</keyword>
<dbReference type="SUPFAM" id="SSF58104">
    <property type="entry name" value="Methyl-accepting chemotaxis protein (MCP) signaling domain"/>
    <property type="match status" value="1"/>
</dbReference>
<comment type="subcellular location">
    <subcellularLocation>
        <location evidence="1">Cell membrane</location>
        <topology evidence="1">Multi-pass membrane protein</topology>
    </subcellularLocation>
</comment>
<dbReference type="FunFam" id="1.10.287.950:FF:000001">
    <property type="entry name" value="Methyl-accepting chemotaxis sensory transducer"/>
    <property type="match status" value="1"/>
</dbReference>
<dbReference type="KEGG" id="ares:IWH25_14510"/>
<protein>
    <submittedName>
        <fullName evidence="12">Methyl-accepting chemotaxis protein</fullName>
    </submittedName>
</protein>
<feature type="transmembrane region" description="Helical" evidence="9">
    <location>
        <begin position="217"/>
        <end position="235"/>
    </location>
</feature>
<keyword evidence="5 9" id="KW-0472">Membrane</keyword>
<evidence type="ECO:0000313" key="12">
    <source>
        <dbReference type="EMBL" id="QRJ62957.1"/>
    </source>
</evidence>
<keyword evidence="2" id="KW-1003">Cell membrane</keyword>
<dbReference type="InterPro" id="IPR004089">
    <property type="entry name" value="MCPsignal_dom"/>
</dbReference>
<dbReference type="RefSeq" id="WP_203386483.1">
    <property type="nucleotide sequence ID" value="NZ_CP064781.1"/>
</dbReference>
<evidence type="ECO:0000259" key="10">
    <source>
        <dbReference type="PROSITE" id="PS50111"/>
    </source>
</evidence>
<evidence type="ECO:0000259" key="11">
    <source>
        <dbReference type="PROSITE" id="PS50885"/>
    </source>
</evidence>
<dbReference type="GO" id="GO:0005886">
    <property type="term" value="C:plasma membrane"/>
    <property type="evidence" value="ECO:0007669"/>
    <property type="project" value="UniProtKB-SubCell"/>
</dbReference>
<evidence type="ECO:0000313" key="13">
    <source>
        <dbReference type="Proteomes" id="UP000663444"/>
    </source>
</evidence>
<dbReference type="PRINTS" id="PR00260">
    <property type="entry name" value="CHEMTRNSDUCR"/>
</dbReference>
<dbReference type="GO" id="GO:0006935">
    <property type="term" value="P:chemotaxis"/>
    <property type="evidence" value="ECO:0007669"/>
    <property type="project" value="InterPro"/>
</dbReference>
<keyword evidence="6 8" id="KW-0807">Transducer</keyword>
<evidence type="ECO:0000256" key="7">
    <source>
        <dbReference type="ARBA" id="ARBA00029447"/>
    </source>
</evidence>
<evidence type="ECO:0000256" key="4">
    <source>
        <dbReference type="ARBA" id="ARBA00022989"/>
    </source>
</evidence>
<evidence type="ECO:0000256" key="2">
    <source>
        <dbReference type="ARBA" id="ARBA00022475"/>
    </source>
</evidence>
<dbReference type="Gene3D" id="1.10.287.950">
    <property type="entry name" value="Methyl-accepting chemotaxis protein"/>
    <property type="match status" value="1"/>
</dbReference>
<reference evidence="12" key="1">
    <citation type="submission" date="2020-11" db="EMBL/GenBank/DDBJ databases">
        <title>Azospira restricta DSM 18626 genome sequence.</title>
        <authorList>
            <person name="Moe W.M."/>
        </authorList>
    </citation>
    <scope>NUCLEOTIDE SEQUENCE</scope>
    <source>
        <strain evidence="12">DSM 18626</strain>
    </source>
</reference>
<dbReference type="AlphaFoldDB" id="A0A974PWT8"/>
<dbReference type="SMART" id="SM01049">
    <property type="entry name" value="Cache_2"/>
    <property type="match status" value="1"/>
</dbReference>
<name>A0A974PWT8_9RHOO</name>
<comment type="similarity">
    <text evidence="7">Belongs to the methyl-accepting chemotaxis (MCP) protein family.</text>
</comment>
<dbReference type="PANTHER" id="PTHR32089:SF119">
    <property type="entry name" value="METHYL-ACCEPTING CHEMOTAXIS PROTEIN CTPL"/>
    <property type="match status" value="1"/>
</dbReference>
<evidence type="ECO:0000256" key="5">
    <source>
        <dbReference type="ARBA" id="ARBA00023136"/>
    </source>
</evidence>
<dbReference type="PANTHER" id="PTHR32089">
    <property type="entry name" value="METHYL-ACCEPTING CHEMOTAXIS PROTEIN MCPB"/>
    <property type="match status" value="1"/>
</dbReference>
<evidence type="ECO:0000256" key="9">
    <source>
        <dbReference type="SAM" id="Phobius"/>
    </source>
</evidence>
<evidence type="ECO:0000256" key="6">
    <source>
        <dbReference type="ARBA" id="ARBA00023224"/>
    </source>
</evidence>
<accession>A0A974PWT8</accession>
<dbReference type="PROSITE" id="PS50111">
    <property type="entry name" value="CHEMOTAXIS_TRANSDUC_2"/>
    <property type="match status" value="1"/>
</dbReference>